<feature type="region of interest" description="Disordered" evidence="1">
    <location>
        <begin position="54"/>
        <end position="91"/>
    </location>
</feature>
<feature type="compositionally biased region" description="Gly residues" evidence="1">
    <location>
        <begin position="81"/>
        <end position="91"/>
    </location>
</feature>
<feature type="compositionally biased region" description="Basic residues" evidence="1">
    <location>
        <begin position="63"/>
        <end position="74"/>
    </location>
</feature>
<accession>A0AAD7WI20</accession>
<feature type="region of interest" description="Disordered" evidence="1">
    <location>
        <begin position="1"/>
        <end position="40"/>
    </location>
</feature>
<evidence type="ECO:0000313" key="2">
    <source>
        <dbReference type="EMBL" id="KAJ8397722.1"/>
    </source>
</evidence>
<protein>
    <submittedName>
        <fullName evidence="2">Uncharacterized protein</fullName>
    </submittedName>
</protein>
<sequence length="91" mass="9882">MGSTNAQCTKQRESEDEARAARLPQRDPRPSETKSFGLEAHGEVAMTLWDGVEGAARCDRRPQRVHGSARRRGDRKVAVRGLGGGKPDPAS</sequence>
<keyword evidence="3" id="KW-1185">Reference proteome</keyword>
<name>A0AAD7WI20_9TELE</name>
<dbReference type="EMBL" id="JAINUG010000095">
    <property type="protein sequence ID" value="KAJ8397722.1"/>
    <property type="molecule type" value="Genomic_DNA"/>
</dbReference>
<gene>
    <name evidence="2" type="ORF">AAFF_G00434110</name>
</gene>
<reference evidence="2" key="1">
    <citation type="journal article" date="2023" name="Science">
        <title>Genome structures resolve the early diversification of teleost fishes.</title>
        <authorList>
            <person name="Parey E."/>
            <person name="Louis A."/>
            <person name="Montfort J."/>
            <person name="Bouchez O."/>
            <person name="Roques C."/>
            <person name="Iampietro C."/>
            <person name="Lluch J."/>
            <person name="Castinel A."/>
            <person name="Donnadieu C."/>
            <person name="Desvignes T."/>
            <person name="Floi Bucao C."/>
            <person name="Jouanno E."/>
            <person name="Wen M."/>
            <person name="Mejri S."/>
            <person name="Dirks R."/>
            <person name="Jansen H."/>
            <person name="Henkel C."/>
            <person name="Chen W.J."/>
            <person name="Zahm M."/>
            <person name="Cabau C."/>
            <person name="Klopp C."/>
            <person name="Thompson A.W."/>
            <person name="Robinson-Rechavi M."/>
            <person name="Braasch I."/>
            <person name="Lecointre G."/>
            <person name="Bobe J."/>
            <person name="Postlethwait J.H."/>
            <person name="Berthelot C."/>
            <person name="Roest Crollius H."/>
            <person name="Guiguen Y."/>
        </authorList>
    </citation>
    <scope>NUCLEOTIDE SEQUENCE</scope>
    <source>
        <strain evidence="2">NC1722</strain>
    </source>
</reference>
<evidence type="ECO:0000256" key="1">
    <source>
        <dbReference type="SAM" id="MobiDB-lite"/>
    </source>
</evidence>
<proteinExistence type="predicted"/>
<dbReference type="Proteomes" id="UP001221898">
    <property type="component" value="Unassembled WGS sequence"/>
</dbReference>
<comment type="caution">
    <text evidence="2">The sequence shown here is derived from an EMBL/GenBank/DDBJ whole genome shotgun (WGS) entry which is preliminary data.</text>
</comment>
<organism evidence="2 3">
    <name type="scientific">Aldrovandia affinis</name>
    <dbReference type="NCBI Taxonomy" id="143900"/>
    <lineage>
        <taxon>Eukaryota</taxon>
        <taxon>Metazoa</taxon>
        <taxon>Chordata</taxon>
        <taxon>Craniata</taxon>
        <taxon>Vertebrata</taxon>
        <taxon>Euteleostomi</taxon>
        <taxon>Actinopterygii</taxon>
        <taxon>Neopterygii</taxon>
        <taxon>Teleostei</taxon>
        <taxon>Notacanthiformes</taxon>
        <taxon>Halosauridae</taxon>
        <taxon>Aldrovandia</taxon>
    </lineage>
</organism>
<feature type="compositionally biased region" description="Basic and acidic residues" evidence="1">
    <location>
        <begin position="10"/>
        <end position="32"/>
    </location>
</feature>
<evidence type="ECO:0000313" key="3">
    <source>
        <dbReference type="Proteomes" id="UP001221898"/>
    </source>
</evidence>
<dbReference type="AlphaFoldDB" id="A0AAD7WI20"/>